<dbReference type="GO" id="GO:0005634">
    <property type="term" value="C:nucleus"/>
    <property type="evidence" value="ECO:0007669"/>
    <property type="project" value="UniProtKB-UniRule"/>
</dbReference>
<feature type="domain" description="HMG box" evidence="2">
    <location>
        <begin position="4"/>
        <end position="55"/>
    </location>
</feature>
<dbReference type="GO" id="GO:0003677">
    <property type="term" value="F:DNA binding"/>
    <property type="evidence" value="ECO:0007669"/>
    <property type="project" value="UniProtKB-UniRule"/>
</dbReference>
<dbReference type="PROSITE" id="PS50118">
    <property type="entry name" value="HMG_BOX_2"/>
    <property type="match status" value="1"/>
</dbReference>
<keyword evidence="4" id="KW-1185">Reference proteome</keyword>
<keyword evidence="1" id="KW-0539">Nucleus</keyword>
<gene>
    <name evidence="3" type="ORF">FCALED_LOCUS11751</name>
</gene>
<organism evidence="3 4">
    <name type="scientific">Funneliformis caledonium</name>
    <dbReference type="NCBI Taxonomy" id="1117310"/>
    <lineage>
        <taxon>Eukaryota</taxon>
        <taxon>Fungi</taxon>
        <taxon>Fungi incertae sedis</taxon>
        <taxon>Mucoromycota</taxon>
        <taxon>Glomeromycotina</taxon>
        <taxon>Glomeromycetes</taxon>
        <taxon>Glomerales</taxon>
        <taxon>Glomeraceae</taxon>
        <taxon>Funneliformis</taxon>
    </lineage>
</organism>
<keyword evidence="1" id="KW-0238">DNA-binding</keyword>
<name>A0A9N9E5Y2_9GLOM</name>
<proteinExistence type="predicted"/>
<evidence type="ECO:0000256" key="1">
    <source>
        <dbReference type="PROSITE-ProRule" id="PRU00267"/>
    </source>
</evidence>
<dbReference type="OrthoDB" id="2310003at2759"/>
<evidence type="ECO:0000259" key="2">
    <source>
        <dbReference type="PROSITE" id="PS50118"/>
    </source>
</evidence>
<dbReference type="Gene3D" id="1.10.30.10">
    <property type="entry name" value="High mobility group box domain"/>
    <property type="match status" value="1"/>
</dbReference>
<dbReference type="InterPro" id="IPR036910">
    <property type="entry name" value="HMG_box_dom_sf"/>
</dbReference>
<feature type="DNA-binding region" description="HMG box" evidence="1">
    <location>
        <begin position="4"/>
        <end position="55"/>
    </location>
</feature>
<comment type="caution">
    <text evidence="3">The sequence shown here is derived from an EMBL/GenBank/DDBJ whole genome shotgun (WGS) entry which is preliminary data.</text>
</comment>
<evidence type="ECO:0000313" key="3">
    <source>
        <dbReference type="EMBL" id="CAG8665458.1"/>
    </source>
</evidence>
<dbReference type="AlphaFoldDB" id="A0A9N9E5Y2"/>
<protein>
    <submittedName>
        <fullName evidence="3">1551_t:CDS:1</fullName>
    </submittedName>
</protein>
<dbReference type="EMBL" id="CAJVPQ010005189">
    <property type="protein sequence ID" value="CAG8665458.1"/>
    <property type="molecule type" value="Genomic_DNA"/>
</dbReference>
<evidence type="ECO:0000313" key="4">
    <source>
        <dbReference type="Proteomes" id="UP000789570"/>
    </source>
</evidence>
<sequence>MSKRKRSANAYFRYRSSRIYKQKLKMTEYSKITSEEWKSVDDSQKCKFYQEYAKDLVMKEADSGGNGLTVKTYEQYGNIAFVRETPISKKKTNAVGKKVLSQIKRVKVQAPSISFEGERSLNNNQTNAHSYYAEFGGGEVVLHDQEDWFQKYTAGTDFAKY</sequence>
<accession>A0A9N9E5Y2</accession>
<dbReference type="SUPFAM" id="SSF47095">
    <property type="entry name" value="HMG-box"/>
    <property type="match status" value="1"/>
</dbReference>
<reference evidence="3" key="1">
    <citation type="submission" date="2021-06" db="EMBL/GenBank/DDBJ databases">
        <authorList>
            <person name="Kallberg Y."/>
            <person name="Tangrot J."/>
            <person name="Rosling A."/>
        </authorList>
    </citation>
    <scope>NUCLEOTIDE SEQUENCE</scope>
    <source>
        <strain evidence="3">UK204</strain>
    </source>
</reference>
<dbReference type="Proteomes" id="UP000789570">
    <property type="component" value="Unassembled WGS sequence"/>
</dbReference>
<dbReference type="InterPro" id="IPR009071">
    <property type="entry name" value="HMG_box_dom"/>
</dbReference>